<dbReference type="InterPro" id="IPR016161">
    <property type="entry name" value="Ald_DH/histidinol_DH"/>
</dbReference>
<evidence type="ECO:0000256" key="3">
    <source>
        <dbReference type="ARBA" id="ARBA00023027"/>
    </source>
</evidence>
<evidence type="ECO:0000256" key="4">
    <source>
        <dbReference type="PIRNR" id="PIRNR036492"/>
    </source>
</evidence>
<dbReference type="Proteomes" id="UP001320898">
    <property type="component" value="Unassembled WGS sequence"/>
</dbReference>
<dbReference type="InterPro" id="IPR016162">
    <property type="entry name" value="Ald_DH_N"/>
</dbReference>
<dbReference type="PANTHER" id="PTHR43570">
    <property type="entry name" value="ALDEHYDE DEHYDROGENASE"/>
    <property type="match status" value="1"/>
</dbReference>
<dbReference type="GO" id="GO:0005737">
    <property type="term" value="C:cytoplasm"/>
    <property type="evidence" value="ECO:0007669"/>
    <property type="project" value="TreeGrafter"/>
</dbReference>
<evidence type="ECO:0000256" key="1">
    <source>
        <dbReference type="ARBA" id="ARBA00009986"/>
    </source>
</evidence>
<dbReference type="GO" id="GO:0004029">
    <property type="term" value="F:aldehyde dehydrogenase (NAD+) activity"/>
    <property type="evidence" value="ECO:0007669"/>
    <property type="project" value="TreeGrafter"/>
</dbReference>
<dbReference type="SUPFAM" id="SSF53720">
    <property type="entry name" value="ALDH-like"/>
    <property type="match status" value="1"/>
</dbReference>
<dbReference type="InterPro" id="IPR015590">
    <property type="entry name" value="Aldehyde_DH_dom"/>
</dbReference>
<protein>
    <recommendedName>
        <fullName evidence="4">Aldehyde dehydrogenase</fullName>
    </recommendedName>
</protein>
<dbReference type="AlphaFoldDB" id="A0AAW5R499"/>
<dbReference type="PROSITE" id="PS00687">
    <property type="entry name" value="ALDEHYDE_DEHYDR_GLU"/>
    <property type="match status" value="1"/>
</dbReference>
<sequence>MSVIIEDILAGQRAAFRAEGFASAETRRDRLTRLSRAVLVSEAELVDALQADFTNRSPFATRAGDILGSVAAIEYHLDNLESWMTAERVPLSPEVEAHGTFAEVQYQPLGVLGAIIPWNGPVLMGCLAAMGGLAAGNRVMLKMSELAPATGEAFARAISRYFDRSELAVINGDATVAAAFSSQPFDHLLFTGSTATGRKVMRAAAENLVPVTLELGGKSPVIIGESADLGAIANRLVAGKLASAGQVCVSPDYVLAPAGKVEALVGECRRAAEEIFPQMMRNSDYTCLIDGRANARMKALLEEARQKGARLDFVPADVTFDDLPAEGRFPFVLVTGVSDDMAVMQEEIFGPVLPIVGYETVDLALERVASGEHPLSAYYFGEDEAEAARVAAAIQTGSVVINDVRCQLVYEALPFGGVGKSGMGRYRGRAGFVTFSNRKTVLHQKAPEAALARGRPPYSSQAHETICQAIALKKAQYELE</sequence>
<dbReference type="Gene3D" id="3.40.309.10">
    <property type="entry name" value="Aldehyde Dehydrogenase, Chain A, domain 2"/>
    <property type="match status" value="1"/>
</dbReference>
<evidence type="ECO:0000313" key="10">
    <source>
        <dbReference type="Proteomes" id="UP001320898"/>
    </source>
</evidence>
<organism evidence="9 10">
    <name type="scientific">Microbaculum marinisediminis</name>
    <dbReference type="NCBI Taxonomy" id="2931392"/>
    <lineage>
        <taxon>Bacteria</taxon>
        <taxon>Pseudomonadati</taxon>
        <taxon>Pseudomonadota</taxon>
        <taxon>Alphaproteobacteria</taxon>
        <taxon>Hyphomicrobiales</taxon>
        <taxon>Tepidamorphaceae</taxon>
        <taxon>Microbaculum</taxon>
    </lineage>
</organism>
<dbReference type="EMBL" id="JALIDZ010000008">
    <property type="protein sequence ID" value="MCT8973703.1"/>
    <property type="molecule type" value="Genomic_DNA"/>
</dbReference>
<reference evidence="9 10" key="1">
    <citation type="submission" date="2022-04" db="EMBL/GenBank/DDBJ databases">
        <authorList>
            <person name="Ye Y.-Q."/>
            <person name="Du Z.-J."/>
        </authorList>
    </citation>
    <scope>NUCLEOTIDE SEQUENCE [LARGE SCALE GENOMIC DNA]</scope>
    <source>
        <strain evidence="9 10">A6E488</strain>
    </source>
</reference>
<dbReference type="GO" id="GO:0006081">
    <property type="term" value="P:aldehyde metabolic process"/>
    <property type="evidence" value="ECO:0007669"/>
    <property type="project" value="InterPro"/>
</dbReference>
<keyword evidence="3" id="KW-0520">NAD</keyword>
<accession>A0AAW5R499</accession>
<feature type="active site" evidence="5">
    <location>
        <position position="248"/>
    </location>
</feature>
<name>A0AAW5R499_9HYPH</name>
<evidence type="ECO:0000256" key="5">
    <source>
        <dbReference type="PIRSR" id="PIRSR036492-1"/>
    </source>
</evidence>
<dbReference type="InterPro" id="IPR016163">
    <property type="entry name" value="Ald_DH_C"/>
</dbReference>
<dbReference type="RefSeq" id="WP_261617283.1">
    <property type="nucleotide sequence ID" value="NZ_JALIDZ010000008.1"/>
</dbReference>
<dbReference type="PANTHER" id="PTHR43570:SF20">
    <property type="entry name" value="ALDEHYDE DEHYDROGENASE ALDX-RELATED"/>
    <property type="match status" value="1"/>
</dbReference>
<dbReference type="Gene3D" id="3.40.605.10">
    <property type="entry name" value="Aldehyde Dehydrogenase, Chain A, domain 1"/>
    <property type="match status" value="1"/>
</dbReference>
<evidence type="ECO:0000313" key="9">
    <source>
        <dbReference type="EMBL" id="MCT8973703.1"/>
    </source>
</evidence>
<feature type="domain" description="Aldehyde dehydrogenase" evidence="8">
    <location>
        <begin position="10"/>
        <end position="441"/>
    </location>
</feature>
<dbReference type="Pfam" id="PF00171">
    <property type="entry name" value="Aldedh"/>
    <property type="match status" value="1"/>
</dbReference>
<dbReference type="InterPro" id="IPR012394">
    <property type="entry name" value="Aldehyde_DH_NAD(P)"/>
</dbReference>
<comment type="similarity">
    <text evidence="1 4 7">Belongs to the aldehyde dehydrogenase family.</text>
</comment>
<evidence type="ECO:0000259" key="8">
    <source>
        <dbReference type="Pfam" id="PF00171"/>
    </source>
</evidence>
<comment type="caution">
    <text evidence="9">The sequence shown here is derived from an EMBL/GenBank/DDBJ whole genome shotgun (WGS) entry which is preliminary data.</text>
</comment>
<evidence type="ECO:0000256" key="7">
    <source>
        <dbReference type="RuleBase" id="RU003345"/>
    </source>
</evidence>
<evidence type="ECO:0000256" key="2">
    <source>
        <dbReference type="ARBA" id="ARBA00023002"/>
    </source>
</evidence>
<evidence type="ECO:0000256" key="6">
    <source>
        <dbReference type="PROSITE-ProRule" id="PRU10007"/>
    </source>
</evidence>
<proteinExistence type="inferred from homology"/>
<dbReference type="PIRSF" id="PIRSF036492">
    <property type="entry name" value="ALDH"/>
    <property type="match status" value="1"/>
</dbReference>
<feature type="active site" evidence="5 6">
    <location>
        <position position="214"/>
    </location>
</feature>
<keyword evidence="2 4" id="KW-0560">Oxidoreductase</keyword>
<keyword evidence="10" id="KW-1185">Reference proteome</keyword>
<gene>
    <name evidence="9" type="ORF">MUB46_17705</name>
</gene>
<dbReference type="InterPro" id="IPR029510">
    <property type="entry name" value="Ald_DH_CS_GLU"/>
</dbReference>